<evidence type="ECO:0000256" key="5">
    <source>
        <dbReference type="ARBA" id="ARBA00022679"/>
    </source>
</evidence>
<dbReference type="Gene3D" id="3.70.10.10">
    <property type="match status" value="1"/>
</dbReference>
<reference evidence="14 15" key="1">
    <citation type="submission" date="2010-12" db="EMBL/GenBank/DDBJ databases">
        <title>Complete sequence of Ethanoligenens harbinense YUAN-3.</title>
        <authorList>
            <person name="Lucas S."/>
            <person name="Copeland A."/>
            <person name="Lapidus A."/>
            <person name="Cheng J.-F."/>
            <person name="Bruce D."/>
            <person name="Goodwin L."/>
            <person name="Pitluck S."/>
            <person name="Chertkov O."/>
            <person name="Misra M."/>
            <person name="Detter J.C."/>
            <person name="Han C."/>
            <person name="Tapia R."/>
            <person name="Land M."/>
            <person name="Hauser L."/>
            <person name="Jeffries C."/>
            <person name="Kyrpides N."/>
            <person name="Ivanova N."/>
            <person name="Mikhailova N."/>
            <person name="Wang A."/>
            <person name="Mouttaki H."/>
            <person name="He Z."/>
            <person name="Zhou J."/>
            <person name="Hemme C.L."/>
            <person name="Woyke T."/>
        </authorList>
    </citation>
    <scope>NUCLEOTIDE SEQUENCE [LARGE SCALE GENOMIC DNA]</scope>
    <source>
        <strain evidence="15">DSM 18485 / JCM 12961 / CGMCC 1.5033 / YUAN-3</strain>
    </source>
</reference>
<sequence>MQFRCNTKKLAEALAVAGRAVSSKTSMPALEGILIRTGDHQIILQAYDLELGISTTIEAECRSDGEIVLNAKIFADMVRKLPGDTVEVKSDDKLLTIVTSGAAEFTILGTPAVEFPELPSLSDGASIELPENLLSSMIRQTIFAISTDESNPIHTGILFELQEKTLRLVAVDGFRLAIRTEPVTQDGSFAFVVPGKTLAEISKLLHSESDEKITVTVGEKHILFDIAGYTVISRLLEGQFLDYKSVLGGNTTAHARVNARALTDSIDRASLLITDRLKSPVRCIFESDRIRIKCSSSIGKVYDEVSAAFEGEPCEMGFNNRYLMDALKAADCDEVRIQLGGPLSPMKICPPDGDAFIFLVLPVRLNADG</sequence>
<dbReference type="PANTHER" id="PTHR30478">
    <property type="entry name" value="DNA POLYMERASE III SUBUNIT BETA"/>
    <property type="match status" value="1"/>
</dbReference>
<evidence type="ECO:0000256" key="9">
    <source>
        <dbReference type="ARBA" id="ARBA00023125"/>
    </source>
</evidence>
<keyword evidence="7 10" id="KW-0235">DNA replication</keyword>
<keyword evidence="5 10" id="KW-0808">Transferase</keyword>
<dbReference type="KEGG" id="eha:Ethha_0002"/>
<dbReference type="InterPro" id="IPR046938">
    <property type="entry name" value="DNA_clamp_sf"/>
</dbReference>
<dbReference type="SMART" id="SM00480">
    <property type="entry name" value="POL3Bc"/>
    <property type="match status" value="1"/>
</dbReference>
<dbReference type="RefSeq" id="WP_013483974.1">
    <property type="nucleotide sequence ID" value="NC_014828.1"/>
</dbReference>
<evidence type="ECO:0000259" key="11">
    <source>
        <dbReference type="Pfam" id="PF00712"/>
    </source>
</evidence>
<dbReference type="GO" id="GO:0008408">
    <property type="term" value="F:3'-5' exonuclease activity"/>
    <property type="evidence" value="ECO:0007669"/>
    <property type="project" value="InterPro"/>
</dbReference>
<evidence type="ECO:0000259" key="13">
    <source>
        <dbReference type="Pfam" id="PF02768"/>
    </source>
</evidence>
<dbReference type="SUPFAM" id="SSF55979">
    <property type="entry name" value="DNA clamp"/>
    <property type="match status" value="3"/>
</dbReference>
<dbReference type="InterPro" id="IPR022634">
    <property type="entry name" value="DNA_polIII_beta_N"/>
</dbReference>
<evidence type="ECO:0000256" key="3">
    <source>
        <dbReference type="ARBA" id="ARBA00021035"/>
    </source>
</evidence>
<dbReference type="Gene3D" id="3.10.150.10">
    <property type="entry name" value="DNA Polymerase III, subunit A, domain 2"/>
    <property type="match status" value="1"/>
</dbReference>
<dbReference type="NCBIfam" id="TIGR00663">
    <property type="entry name" value="dnan"/>
    <property type="match status" value="1"/>
</dbReference>
<name>E6U5C6_ETHHY</name>
<keyword evidence="4 10" id="KW-0963">Cytoplasm</keyword>
<comment type="similarity">
    <text evidence="2 10">Belongs to the beta sliding clamp family.</text>
</comment>
<dbReference type="Pfam" id="PF02767">
    <property type="entry name" value="DNA_pol3_beta_2"/>
    <property type="match status" value="1"/>
</dbReference>
<comment type="function">
    <text evidence="10">Confers DNA tethering and processivity to DNA polymerases and other proteins. Acts as a clamp, forming a ring around DNA (a reaction catalyzed by the clamp-loading complex) which diffuses in an ATP-independent manner freely and bidirectionally along dsDNA. Initially characterized for its ability to contact the catalytic subunit of DNA polymerase III (Pol III), a complex, multichain enzyme responsible for most of the replicative synthesis in bacteria; Pol III exhibits 3'-5' exonuclease proofreading activity. The beta chain is required for initiation of replication as well as for processivity of DNA replication.</text>
</comment>
<dbReference type="AlphaFoldDB" id="E6U5C6"/>
<keyword evidence="6 10" id="KW-0548">Nucleotidyltransferase</keyword>
<comment type="subunit">
    <text evidence="10">Forms a ring-shaped head-to-tail homodimer around DNA.</text>
</comment>
<dbReference type="PANTHER" id="PTHR30478:SF0">
    <property type="entry name" value="BETA SLIDING CLAMP"/>
    <property type="match status" value="1"/>
</dbReference>
<gene>
    <name evidence="14" type="ordered locus">Ethha_0002</name>
</gene>
<evidence type="ECO:0000256" key="6">
    <source>
        <dbReference type="ARBA" id="ARBA00022695"/>
    </source>
</evidence>
<dbReference type="GO" id="GO:0005737">
    <property type="term" value="C:cytoplasm"/>
    <property type="evidence" value="ECO:0007669"/>
    <property type="project" value="UniProtKB-SubCell"/>
</dbReference>
<dbReference type="GO" id="GO:0009360">
    <property type="term" value="C:DNA polymerase III complex"/>
    <property type="evidence" value="ECO:0007669"/>
    <property type="project" value="InterPro"/>
</dbReference>
<organism evidence="14 15">
    <name type="scientific">Ethanoligenens harbinense (strain DSM 18485 / JCM 12961 / CGMCC 1.5033 / YUAN-3)</name>
    <dbReference type="NCBI Taxonomy" id="663278"/>
    <lineage>
        <taxon>Bacteria</taxon>
        <taxon>Bacillati</taxon>
        <taxon>Bacillota</taxon>
        <taxon>Clostridia</taxon>
        <taxon>Eubacteriales</taxon>
        <taxon>Oscillospiraceae</taxon>
        <taxon>Ethanoligenens</taxon>
    </lineage>
</organism>
<evidence type="ECO:0000256" key="2">
    <source>
        <dbReference type="ARBA" id="ARBA00010752"/>
    </source>
</evidence>
<keyword evidence="15" id="KW-1185">Reference proteome</keyword>
<dbReference type="GO" id="GO:0006271">
    <property type="term" value="P:DNA strand elongation involved in DNA replication"/>
    <property type="evidence" value="ECO:0007669"/>
    <property type="project" value="TreeGrafter"/>
</dbReference>
<dbReference type="CDD" id="cd00140">
    <property type="entry name" value="beta_clamp"/>
    <property type="match status" value="1"/>
</dbReference>
<evidence type="ECO:0000313" key="15">
    <source>
        <dbReference type="Proteomes" id="UP000001551"/>
    </source>
</evidence>
<comment type="subcellular location">
    <subcellularLocation>
        <location evidence="1 10">Cytoplasm</location>
    </subcellularLocation>
</comment>
<evidence type="ECO:0000313" key="14">
    <source>
        <dbReference type="EMBL" id="ADU25593.1"/>
    </source>
</evidence>
<dbReference type="EMBL" id="CP002400">
    <property type="protein sequence ID" value="ADU25593.1"/>
    <property type="molecule type" value="Genomic_DNA"/>
</dbReference>
<accession>E6U5C6</accession>
<keyword evidence="8 10" id="KW-0239">DNA-directed DNA polymerase</keyword>
<dbReference type="STRING" id="663278.Ethha_0002"/>
<dbReference type="InterPro" id="IPR022637">
    <property type="entry name" value="DNA_polIII_beta_cen"/>
</dbReference>
<protein>
    <recommendedName>
        <fullName evidence="3 10">Beta sliding clamp</fullName>
    </recommendedName>
</protein>
<dbReference type="Proteomes" id="UP000001551">
    <property type="component" value="Chromosome"/>
</dbReference>
<dbReference type="InterPro" id="IPR001001">
    <property type="entry name" value="DNA_polIII_beta"/>
</dbReference>
<feature type="domain" description="DNA polymerase III beta sliding clamp C-terminal" evidence="13">
    <location>
        <begin position="245"/>
        <end position="364"/>
    </location>
</feature>
<dbReference type="GO" id="GO:0003677">
    <property type="term" value="F:DNA binding"/>
    <property type="evidence" value="ECO:0007669"/>
    <property type="project" value="UniProtKB-UniRule"/>
</dbReference>
<evidence type="ECO:0000256" key="1">
    <source>
        <dbReference type="ARBA" id="ARBA00004496"/>
    </source>
</evidence>
<evidence type="ECO:0000256" key="7">
    <source>
        <dbReference type="ARBA" id="ARBA00022705"/>
    </source>
</evidence>
<dbReference type="GO" id="GO:0003887">
    <property type="term" value="F:DNA-directed DNA polymerase activity"/>
    <property type="evidence" value="ECO:0007669"/>
    <property type="project" value="UniProtKB-UniRule"/>
</dbReference>
<dbReference type="Pfam" id="PF00712">
    <property type="entry name" value="DNA_pol3_beta"/>
    <property type="match status" value="1"/>
</dbReference>
<keyword evidence="9" id="KW-0238">DNA-binding</keyword>
<evidence type="ECO:0000259" key="12">
    <source>
        <dbReference type="Pfam" id="PF02767"/>
    </source>
</evidence>
<dbReference type="InterPro" id="IPR022635">
    <property type="entry name" value="DNA_polIII_beta_C"/>
</dbReference>
<dbReference type="PIRSF" id="PIRSF000804">
    <property type="entry name" value="DNA_pol_III_b"/>
    <property type="match status" value="1"/>
</dbReference>
<dbReference type="Pfam" id="PF02768">
    <property type="entry name" value="DNA_pol3_beta_3"/>
    <property type="match status" value="1"/>
</dbReference>
<proteinExistence type="inferred from homology"/>
<evidence type="ECO:0000256" key="8">
    <source>
        <dbReference type="ARBA" id="ARBA00022932"/>
    </source>
</evidence>
<dbReference type="HOGENOM" id="CLU_038149_2_1_9"/>
<feature type="domain" description="DNA polymerase III beta sliding clamp central" evidence="12">
    <location>
        <begin position="128"/>
        <end position="240"/>
    </location>
</feature>
<evidence type="ECO:0000256" key="10">
    <source>
        <dbReference type="PIRNR" id="PIRNR000804"/>
    </source>
</evidence>
<feature type="domain" description="DNA polymerase III beta sliding clamp N-terminal" evidence="11">
    <location>
        <begin position="1"/>
        <end position="119"/>
    </location>
</feature>
<evidence type="ECO:0000256" key="4">
    <source>
        <dbReference type="ARBA" id="ARBA00022490"/>
    </source>
</evidence>
<dbReference type="eggNOG" id="COG0592">
    <property type="taxonomic scope" value="Bacteria"/>
</dbReference>